<name>A0A2W2AYX1_9BACT</name>
<dbReference type="EMBL" id="QKTW01000015">
    <property type="protein sequence ID" value="PZF73214.1"/>
    <property type="molecule type" value="Genomic_DNA"/>
</dbReference>
<dbReference type="NCBIfam" id="TIGR04131">
    <property type="entry name" value="Bac_Flav_CTERM"/>
    <property type="match status" value="1"/>
</dbReference>
<dbReference type="InterPro" id="IPR013783">
    <property type="entry name" value="Ig-like_fold"/>
</dbReference>
<keyword evidence="2" id="KW-1185">Reference proteome</keyword>
<reference evidence="1 2" key="1">
    <citation type="submission" date="2018-06" db="EMBL/GenBank/DDBJ databases">
        <title>Mucibacter soli gen. nov., sp. nov., a new member of the family Chitinophagaceae producing mucin.</title>
        <authorList>
            <person name="Kim M.-K."/>
            <person name="Park S."/>
            <person name="Kim T.-S."/>
            <person name="Joung Y."/>
            <person name="Han J.-H."/>
            <person name="Kim S.B."/>
        </authorList>
    </citation>
    <scope>NUCLEOTIDE SEQUENCE [LARGE SCALE GENOMIC DNA]</scope>
    <source>
        <strain evidence="1 2">R1-15</strain>
    </source>
</reference>
<dbReference type="Gene3D" id="2.60.40.740">
    <property type="match status" value="2"/>
</dbReference>
<protein>
    <recommendedName>
        <fullName evidence="3">Ig-like domain-containing protein</fullName>
    </recommendedName>
</protein>
<organism evidence="1 2">
    <name type="scientific">Taibaiella soli</name>
    <dbReference type="NCBI Taxonomy" id="1649169"/>
    <lineage>
        <taxon>Bacteria</taxon>
        <taxon>Pseudomonadati</taxon>
        <taxon>Bacteroidota</taxon>
        <taxon>Chitinophagia</taxon>
        <taxon>Chitinophagales</taxon>
        <taxon>Chitinophagaceae</taxon>
        <taxon>Taibaiella</taxon>
    </lineage>
</organism>
<sequence>MTLNQSGPGVEVTPVCPSQAGSTTCTNPIFAVPGVKRYIYTATTLLSGPSANWRFNFDGATGPVNQAGRSNTITNIVNPGNSTVALEATLNNTVGVNSSPTYTTVPTPFFCLNKPANYNPGAVDPNADSLSFALVPGLLAGGGTVTYVAGYSGTNPLATAAGTFSFSSTNGQLAFTPNMVQTSTVVYKITETRNGVVVGTSMREMNFIVLNNCNNNPPSGSVTSSVGGNVVDTTAVTVCQSQGLFTFSLSATDPDNNNITMSWAGLPAGSTFTVINNGTTNPTGTFSWNVNGVAPGVYNFFITYIDDGCPLSSKQTLAYTITVLPNPTMTFAIVTPATCTKKAVFTVTPSVIPSPWVVTVKQGTTTLITRTNVTGTITDSLAPGTYVFTIKNANSCFKDTTITIDPPPLITASAVLTNPLCNGINNGSVVLTGGGGVPPFLYALGTGAYSSNNTFTSLTAGPYTFHIQDANNCVKDTIITLIDPNPIYSTVTLSKPPCNHFQNGVISVSAFNGTAPYSYALGSGAFGPSGTFTGLYSGTYTVHIQDTKGCLKDTVIILPDSVKIQGTAVVTTILCNNDNNGAVTINATGAYPPYTYAMGTGTFGTTNTFGTLTSGTYTFHVLDTALCYFDTTITLANPTPVAVMIAKTDVLCNGTATGTVTVTGGGGTPGYTYANGTGAFGSSGTFTGLLVGAYTFHVKDTNGCTKDTTFNITEPAILGMTVATDTPSCNGSANGAFTITGSGGTTPYSYAIGTSPFTPSNNFPGLAAGTFDLHIKDANGCTHDTTITLVQPTPIGVSAGVKNSTCSTLANGKVTLTASGGVSPYTYANGTGAYGTSNIFTPLAAGTYTFHIKDTKGCIKDTTFAIIDTIFVTGTVTVTDATCNNTANGSISVVPGGGLSPYTYAINTGTYGASGTFSNLLAGSYTVHVKDANGCIHDSTVQLNQPTPIVPSVVVTQPLCNGGANGSINIAATGGTPTYTYALGTGSYGATNNFTGLTAGTYTLHVKDAANCIHDTSVIVGQPTPLAFTALAISNNLCNGDATGQVTVTATGATPPYSYAADGNAFQSSGVLTNMLAGTHIIHIKDNNGCTKDSTVTITQPDPVFISAILKMPTCEGYPDGAISVAGVGGTAPYQYAIGTGSFGNSGYFPGLVEGTYVMHIKDAHSCTHDTSVTLVGYPHIIYDDVIVKGVSCFGDKDGSITFNMGGGNPPFTFEVIGITIPANGNVFENLKTGTYNIEITDSKGCKKDTSILVPTPDLLVLTPQITPNDCQGLDDGGGVFANVTGGTPPYSYLWSTNPVSTTASISGMPNGSYVIKVHDVNNCQDTAVAVVAYDDCCKPFIPDAFTPNGDDHNDVFRVVFKGDMTLEEFSVYNRYGQRLFYTTNMKEGWDGTYNGVKQDLDVYYYLVRAICGNKGDHHIELKGDVTLIR</sequence>
<dbReference type="Proteomes" id="UP000248745">
    <property type="component" value="Unassembled WGS sequence"/>
</dbReference>
<evidence type="ECO:0008006" key="3">
    <source>
        <dbReference type="Google" id="ProtNLM"/>
    </source>
</evidence>
<dbReference type="InterPro" id="IPR025667">
    <property type="entry name" value="SprB_repeat"/>
</dbReference>
<dbReference type="InterPro" id="IPR026341">
    <property type="entry name" value="T9SS_type_B"/>
</dbReference>
<dbReference type="Gene3D" id="2.60.40.10">
    <property type="entry name" value="Immunoglobulins"/>
    <property type="match status" value="1"/>
</dbReference>
<dbReference type="Pfam" id="PF13585">
    <property type="entry name" value="CHU_C"/>
    <property type="match status" value="1"/>
</dbReference>
<dbReference type="Pfam" id="PF13573">
    <property type="entry name" value="SprB"/>
    <property type="match status" value="11"/>
</dbReference>
<gene>
    <name evidence="1" type="ORF">DN068_10110</name>
</gene>
<evidence type="ECO:0000313" key="2">
    <source>
        <dbReference type="Proteomes" id="UP000248745"/>
    </source>
</evidence>
<accession>A0A2W2AYX1</accession>
<comment type="caution">
    <text evidence="1">The sequence shown here is derived from an EMBL/GenBank/DDBJ whole genome shotgun (WGS) entry which is preliminary data.</text>
</comment>
<proteinExistence type="predicted"/>
<evidence type="ECO:0000313" key="1">
    <source>
        <dbReference type="EMBL" id="PZF73214.1"/>
    </source>
</evidence>